<dbReference type="GO" id="GO:0016020">
    <property type="term" value="C:membrane"/>
    <property type="evidence" value="ECO:0007669"/>
    <property type="project" value="TreeGrafter"/>
</dbReference>
<gene>
    <name evidence="13" type="ORF">Clacol_006697</name>
</gene>
<dbReference type="InterPro" id="IPR046943">
    <property type="entry name" value="Fungal_Myo2/2A_CBD"/>
</dbReference>
<evidence type="ECO:0000259" key="12">
    <source>
        <dbReference type="PROSITE" id="PS51456"/>
    </source>
</evidence>
<keyword evidence="14" id="KW-1185">Reference proteome</keyword>
<evidence type="ECO:0000256" key="7">
    <source>
        <dbReference type="ARBA" id="ARBA00023203"/>
    </source>
</evidence>
<dbReference type="Gene3D" id="6.20.240.20">
    <property type="match status" value="1"/>
</dbReference>
<keyword evidence="2 8" id="KW-0547">Nucleotide-binding</keyword>
<dbReference type="PANTHER" id="PTHR13140">
    <property type="entry name" value="MYOSIN"/>
    <property type="match status" value="1"/>
</dbReference>
<dbReference type="SMART" id="SM00242">
    <property type="entry name" value="MYSc"/>
    <property type="match status" value="1"/>
</dbReference>
<sequence length="1599" mass="180688">MADHVYSKGTRVWFPDKDLGWLSAECTAIVRGEGDVVKLQFLDERGKEITVDTTGKDIKDGKDSLPPLRNPPLLETADDLATLSHLNEPSVLHTIRNRYAQHSIYTYSGIVLIAVNPFQRVTLYGPEIIQAYSGRKKGDLEPHLFAIAEDAYKAMSNEGQGQTIIVSGESGAGKTESAKLIMRFLASVNPPHMKGKARTKASDESSEVEQQILATNPILEAFGNAKTTRNDNSSRFGKYIQILFDGQQEIVGARIRTYLLERSRLVFQPEIERNYHIFYQLCAGAPLKERKDLGLDTDITKFFYLKQGGPNSTPIPNVDDAEEFRNTQSALSTVGISVEKQWAVFKLLSALLHIGNIKITQTRADAILEDTDPAMQLATRFLGISIAEFKKWTIKKQITTRSEKIVTSLTAPQALIVRDSVAKFVYACLFEWLVAVVNESLAGENGEAASRAEMFIGVFATANCPLQFNAHVFKLEQEEYVREQIKWKFIDFSDNQPCINLIEGRLGVLALLDEESRLPAGTDVSFLQKLYSQLDKPENKKVFKKPRFGNTSFTVAHYAVDVTYEAEGFIEKNRDTVPDEHLALLASTKNKFLKEVLDVALASSKPPESSTPTGPSSDNGSGGSRRSSLIPDPGRSSLVSSGTAAGAKRPGAVARKPTLGSIFKGSLANLMDTLSVTDVHYIRCIKPNEQKRAWEFVPQQVLGQLRACGVLETIRISCAGYPSRWTYEEFVERYYMLVDSVRWVPMIKNLEIQPLCDLILKATISDEDKYQCGLTKIFFRAGMLAALESLRTSRLNALVTIVQKNMRRKMAVKKYQQIRAATIKIQTWWRGVLARKLVMSIRREVAALRLQRVARRFIQRSRFLAIQHAVIAVQSHIRGGQSRKLFQDRRINVAATTLQSLLRGVLARIRHRRDIRKVIFIQSCVRRGLARKELKNLRAEARSISKFKEISYKLENKVVELTQNLQTRTGEKKDLQLKVAELQIQINTWISKHDEADARVKLLQTELQTAQTEVTKRDELLQAKKKIEEQLDEALTKVHEKEEMIRKLTEDLKLQTQELSEQRRAAETKRGRTADDGSVVATLKNEVNSLREQLNRANALNALTRGQRGEPLSPTFAPGLRPENGANGMQLTTPTKRHLRRHSTAGGLSIDPNAIRDSADELMMAVKRSQNRDPRAASMVYTNQDNITRLRTNGLTDIYDDPLEEKLKILQDAKHLDEDVLEGLIRGLRIPAPSSQTTLAAKEILFPANLICLTVNEMWKYGLIAESERFLANVMQAIQSHVMSFTAEDAIIPGVFWLSNVHEMLSFICLAESDMLQGIGPEGRDFDWGDYERLVSIVKHDLDSLEYNIYHTWMVETKKRLAKMVIPALIENQSLPGFTTSDGGGRLFNRLLNTNTQPAYSMDDVLNLLSKVWKSMKTYYVEESVVQQVITELLKLTGVSTFNDLLMRRNFCSWKRAMQIQYNITRIEEWCKSHGMPEGTLQLEHLMQATKLLQLKKATQQDIEIIYDVCWMLSPSQIQRMCTNYFVADYENPISPEILRIVASRVTPNDRNDHLLLSPESEEVGHYELPFPREINGLETYVPAYLNVSHLRRLAALVS</sequence>
<dbReference type="InterPro" id="IPR036961">
    <property type="entry name" value="Kinesin_motor_dom_sf"/>
</dbReference>
<dbReference type="InterPro" id="IPR001609">
    <property type="entry name" value="Myosin_head_motor_dom-like"/>
</dbReference>
<dbReference type="InterPro" id="IPR002710">
    <property type="entry name" value="Dilute_dom"/>
</dbReference>
<feature type="compositionally biased region" description="Low complexity" evidence="10">
    <location>
        <begin position="603"/>
        <end position="628"/>
    </location>
</feature>
<dbReference type="Gene3D" id="3.40.850.10">
    <property type="entry name" value="Kinesin motor domain"/>
    <property type="match status" value="1"/>
</dbReference>
<dbReference type="PROSITE" id="PS51456">
    <property type="entry name" value="MYOSIN_MOTOR"/>
    <property type="match status" value="1"/>
</dbReference>
<dbReference type="Gene3D" id="1.20.5.190">
    <property type="match status" value="3"/>
</dbReference>
<feature type="binding site" evidence="8">
    <location>
        <begin position="168"/>
        <end position="175"/>
    </location>
    <ligand>
        <name>ATP</name>
        <dbReference type="ChEBI" id="CHEBI:30616"/>
    </ligand>
</feature>
<dbReference type="EMBL" id="BPWL01000007">
    <property type="protein sequence ID" value="GJJ12455.1"/>
    <property type="molecule type" value="Genomic_DNA"/>
</dbReference>
<dbReference type="PRINTS" id="PR00193">
    <property type="entry name" value="MYOSINHEAVY"/>
</dbReference>
<dbReference type="GO" id="GO:0000146">
    <property type="term" value="F:microfilament motor activity"/>
    <property type="evidence" value="ECO:0007669"/>
    <property type="project" value="TreeGrafter"/>
</dbReference>
<accession>A0AAV5AHU6</accession>
<dbReference type="Pfam" id="PF00612">
    <property type="entry name" value="IQ"/>
    <property type="match status" value="3"/>
</dbReference>
<feature type="region of interest" description="Disordered" evidence="10">
    <location>
        <begin position="603"/>
        <end position="652"/>
    </location>
</feature>
<evidence type="ECO:0000256" key="5">
    <source>
        <dbReference type="ARBA" id="ARBA00023123"/>
    </source>
</evidence>
<feature type="domain" description="Myosin motor" evidence="12">
    <location>
        <begin position="75"/>
        <end position="792"/>
    </location>
</feature>
<dbReference type="PROSITE" id="PS51126">
    <property type="entry name" value="DILUTE"/>
    <property type="match status" value="1"/>
</dbReference>
<dbReference type="PROSITE" id="PS50096">
    <property type="entry name" value="IQ"/>
    <property type="match status" value="4"/>
</dbReference>
<dbReference type="Gene3D" id="1.10.10.820">
    <property type="match status" value="1"/>
</dbReference>
<evidence type="ECO:0000256" key="3">
    <source>
        <dbReference type="ARBA" id="ARBA00022840"/>
    </source>
</evidence>
<dbReference type="SUPFAM" id="SSF50084">
    <property type="entry name" value="Myosin S1 fragment, N-terminal domain"/>
    <property type="match status" value="1"/>
</dbReference>
<dbReference type="GO" id="GO:0005524">
    <property type="term" value="F:ATP binding"/>
    <property type="evidence" value="ECO:0007669"/>
    <property type="project" value="UniProtKB-UniRule"/>
</dbReference>
<protein>
    <submittedName>
        <fullName evidence="13">Uncharacterized protein</fullName>
    </submittedName>
</protein>
<dbReference type="Pfam" id="PF01843">
    <property type="entry name" value="DIL"/>
    <property type="match status" value="1"/>
</dbReference>
<dbReference type="CDD" id="cd01380">
    <property type="entry name" value="MYSc_Myo5"/>
    <property type="match status" value="1"/>
</dbReference>
<evidence type="ECO:0000256" key="8">
    <source>
        <dbReference type="PROSITE-ProRule" id="PRU00782"/>
    </source>
</evidence>
<dbReference type="GO" id="GO:0005737">
    <property type="term" value="C:cytoplasm"/>
    <property type="evidence" value="ECO:0007669"/>
    <property type="project" value="TreeGrafter"/>
</dbReference>
<keyword evidence="7 8" id="KW-0009">Actin-binding</keyword>
<keyword evidence="5 8" id="KW-0518">Myosin</keyword>
<dbReference type="SMART" id="SM01132">
    <property type="entry name" value="DIL"/>
    <property type="match status" value="1"/>
</dbReference>
<dbReference type="Gene3D" id="1.20.120.720">
    <property type="entry name" value="Myosin VI head, motor domain, U50 subdomain"/>
    <property type="match status" value="1"/>
</dbReference>
<evidence type="ECO:0000313" key="13">
    <source>
        <dbReference type="EMBL" id="GJJ12455.1"/>
    </source>
</evidence>
<keyword evidence="3 8" id="KW-0067">ATP-binding</keyword>
<evidence type="ECO:0000259" key="11">
    <source>
        <dbReference type="PROSITE" id="PS51126"/>
    </source>
</evidence>
<dbReference type="InterPro" id="IPR027417">
    <property type="entry name" value="P-loop_NTPase"/>
</dbReference>
<dbReference type="Proteomes" id="UP001050691">
    <property type="component" value="Unassembled WGS sequence"/>
</dbReference>
<comment type="similarity">
    <text evidence="1 8">Belongs to the TRAFAC class myosin-kinesin ATPase superfamily. Myosin family.</text>
</comment>
<evidence type="ECO:0000256" key="2">
    <source>
        <dbReference type="ARBA" id="ARBA00022741"/>
    </source>
</evidence>
<dbReference type="CDD" id="cd15480">
    <property type="entry name" value="fMyo2p_CBD"/>
    <property type="match status" value="1"/>
</dbReference>
<dbReference type="GO" id="GO:0007015">
    <property type="term" value="P:actin filament organization"/>
    <property type="evidence" value="ECO:0007669"/>
    <property type="project" value="TreeGrafter"/>
</dbReference>
<proteinExistence type="inferred from homology"/>
<keyword evidence="4 9" id="KW-0175">Coiled coil</keyword>
<feature type="region of interest" description="Actin-binding" evidence="8">
    <location>
        <begin position="667"/>
        <end position="689"/>
    </location>
</feature>
<evidence type="ECO:0000256" key="6">
    <source>
        <dbReference type="ARBA" id="ARBA00023175"/>
    </source>
</evidence>
<dbReference type="FunFam" id="1.10.10.820:FF:000001">
    <property type="entry name" value="Myosin heavy chain"/>
    <property type="match status" value="1"/>
</dbReference>
<comment type="caution">
    <text evidence="13">The sequence shown here is derived from an EMBL/GenBank/DDBJ whole genome shotgun (WGS) entry which is preliminary data.</text>
</comment>
<evidence type="ECO:0000256" key="10">
    <source>
        <dbReference type="SAM" id="MobiDB-lite"/>
    </source>
</evidence>
<keyword evidence="6 8" id="KW-0505">Motor protein</keyword>
<reference evidence="13" key="1">
    <citation type="submission" date="2021-10" db="EMBL/GenBank/DDBJ databases">
        <title>De novo Genome Assembly of Clathrus columnatus (Basidiomycota, Fungi) Using Illumina and Nanopore Sequence Data.</title>
        <authorList>
            <person name="Ogiso-Tanaka E."/>
            <person name="Itagaki H."/>
            <person name="Hosoya T."/>
            <person name="Hosaka K."/>
        </authorList>
    </citation>
    <scope>NUCLEOTIDE SEQUENCE</scope>
    <source>
        <strain evidence="13">MO-923</strain>
    </source>
</reference>
<dbReference type="InterPro" id="IPR000048">
    <property type="entry name" value="IQ_motif_EF-hand-BS"/>
</dbReference>
<dbReference type="PANTHER" id="PTHR13140:SF706">
    <property type="entry name" value="DILUTE CLASS UNCONVENTIONAL MYOSIN, ISOFORM C"/>
    <property type="match status" value="1"/>
</dbReference>
<name>A0AAV5AHU6_9AGAM</name>
<organism evidence="13 14">
    <name type="scientific">Clathrus columnatus</name>
    <dbReference type="NCBI Taxonomy" id="1419009"/>
    <lineage>
        <taxon>Eukaryota</taxon>
        <taxon>Fungi</taxon>
        <taxon>Dikarya</taxon>
        <taxon>Basidiomycota</taxon>
        <taxon>Agaricomycotina</taxon>
        <taxon>Agaricomycetes</taxon>
        <taxon>Phallomycetidae</taxon>
        <taxon>Phallales</taxon>
        <taxon>Clathraceae</taxon>
        <taxon>Clathrus</taxon>
    </lineage>
</organism>
<dbReference type="GO" id="GO:0016459">
    <property type="term" value="C:myosin complex"/>
    <property type="evidence" value="ECO:0007669"/>
    <property type="project" value="UniProtKB-KW"/>
</dbReference>
<dbReference type="InterPro" id="IPR036103">
    <property type="entry name" value="MYSc_Myo5"/>
</dbReference>
<evidence type="ECO:0000256" key="1">
    <source>
        <dbReference type="ARBA" id="ARBA00008314"/>
    </source>
</evidence>
<evidence type="ECO:0000313" key="14">
    <source>
        <dbReference type="Proteomes" id="UP001050691"/>
    </source>
</evidence>
<feature type="domain" description="Dilute" evidence="11">
    <location>
        <begin position="1272"/>
        <end position="1548"/>
    </location>
</feature>
<feature type="coiled-coil region" evidence="9">
    <location>
        <begin position="972"/>
        <end position="1100"/>
    </location>
</feature>
<dbReference type="GO" id="GO:0051015">
    <property type="term" value="F:actin filament binding"/>
    <property type="evidence" value="ECO:0007669"/>
    <property type="project" value="TreeGrafter"/>
</dbReference>
<dbReference type="SMART" id="SM00015">
    <property type="entry name" value="IQ"/>
    <property type="match status" value="6"/>
</dbReference>
<dbReference type="Pfam" id="PF00063">
    <property type="entry name" value="Myosin_head"/>
    <property type="match status" value="2"/>
</dbReference>
<evidence type="ECO:0000256" key="4">
    <source>
        <dbReference type="ARBA" id="ARBA00023054"/>
    </source>
</evidence>
<dbReference type="SUPFAM" id="SSF52540">
    <property type="entry name" value="P-loop containing nucleoside triphosphate hydrolases"/>
    <property type="match status" value="2"/>
</dbReference>
<dbReference type="Gene3D" id="1.20.58.530">
    <property type="match status" value="1"/>
</dbReference>
<evidence type="ECO:0000256" key="9">
    <source>
        <dbReference type="SAM" id="Coils"/>
    </source>
</evidence>